<feature type="compositionally biased region" description="Basic residues" evidence="6">
    <location>
        <begin position="243"/>
        <end position="260"/>
    </location>
</feature>
<protein>
    <recommendedName>
        <fullName evidence="7">Zn(2)-C6 fungal-type domain-containing protein</fullName>
    </recommendedName>
</protein>
<evidence type="ECO:0000256" key="4">
    <source>
        <dbReference type="ARBA" id="ARBA00023163"/>
    </source>
</evidence>
<accession>A0AAW0GHH8</accession>
<dbReference type="GO" id="GO:0000981">
    <property type="term" value="F:DNA-binding transcription factor activity, RNA polymerase II-specific"/>
    <property type="evidence" value="ECO:0007669"/>
    <property type="project" value="InterPro"/>
</dbReference>
<dbReference type="PROSITE" id="PS00463">
    <property type="entry name" value="ZN2_CY6_FUNGAL_1"/>
    <property type="match status" value="1"/>
</dbReference>
<dbReference type="GO" id="GO:0005634">
    <property type="term" value="C:nucleus"/>
    <property type="evidence" value="ECO:0007669"/>
    <property type="project" value="UniProtKB-SubCell"/>
</dbReference>
<dbReference type="GO" id="GO:0008270">
    <property type="term" value="F:zinc ion binding"/>
    <property type="evidence" value="ECO:0007669"/>
    <property type="project" value="InterPro"/>
</dbReference>
<evidence type="ECO:0000256" key="6">
    <source>
        <dbReference type="SAM" id="MobiDB-lite"/>
    </source>
</evidence>
<dbReference type="InterPro" id="IPR050815">
    <property type="entry name" value="TF_fung"/>
</dbReference>
<dbReference type="Proteomes" id="UP001385951">
    <property type="component" value="Unassembled WGS sequence"/>
</dbReference>
<dbReference type="PANTHER" id="PTHR47338:SF5">
    <property type="entry name" value="ZN(II)2CYS6 TRANSCRIPTION FACTOR (EUROFUNG)"/>
    <property type="match status" value="1"/>
</dbReference>
<name>A0AAW0GHH8_9APHY</name>
<dbReference type="InterPro" id="IPR036864">
    <property type="entry name" value="Zn2-C6_fun-type_DNA-bd_sf"/>
</dbReference>
<proteinExistence type="predicted"/>
<keyword evidence="4" id="KW-0804">Transcription</keyword>
<evidence type="ECO:0000313" key="9">
    <source>
        <dbReference type="Proteomes" id="UP001385951"/>
    </source>
</evidence>
<gene>
    <name evidence="8" type="ORF">QCA50_003771</name>
</gene>
<evidence type="ECO:0000313" key="8">
    <source>
        <dbReference type="EMBL" id="KAK7692152.1"/>
    </source>
</evidence>
<dbReference type="PROSITE" id="PS50048">
    <property type="entry name" value="ZN2_CY6_FUNGAL_2"/>
    <property type="match status" value="1"/>
</dbReference>
<dbReference type="CDD" id="cd00067">
    <property type="entry name" value="GAL4"/>
    <property type="match status" value="1"/>
</dbReference>
<feature type="compositionally biased region" description="Low complexity" evidence="6">
    <location>
        <begin position="177"/>
        <end position="195"/>
    </location>
</feature>
<dbReference type="InterPro" id="IPR001138">
    <property type="entry name" value="Zn2Cys6_DnaBD"/>
</dbReference>
<evidence type="ECO:0000256" key="3">
    <source>
        <dbReference type="ARBA" id="ARBA00023015"/>
    </source>
</evidence>
<reference evidence="8 9" key="1">
    <citation type="submission" date="2022-09" db="EMBL/GenBank/DDBJ databases">
        <authorList>
            <person name="Palmer J.M."/>
        </authorList>
    </citation>
    <scope>NUCLEOTIDE SEQUENCE [LARGE SCALE GENOMIC DNA]</scope>
    <source>
        <strain evidence="8 9">DSM 7382</strain>
    </source>
</reference>
<feature type="region of interest" description="Disordered" evidence="6">
    <location>
        <begin position="167"/>
        <end position="205"/>
    </location>
</feature>
<dbReference type="AlphaFoldDB" id="A0AAW0GHH8"/>
<feature type="compositionally biased region" description="Basic and acidic residues" evidence="6">
    <location>
        <begin position="278"/>
        <end position="291"/>
    </location>
</feature>
<evidence type="ECO:0000256" key="5">
    <source>
        <dbReference type="ARBA" id="ARBA00023242"/>
    </source>
</evidence>
<keyword evidence="9" id="KW-1185">Reference proteome</keyword>
<evidence type="ECO:0000256" key="2">
    <source>
        <dbReference type="ARBA" id="ARBA00022723"/>
    </source>
</evidence>
<feature type="domain" description="Zn(2)-C6 fungal-type" evidence="7">
    <location>
        <begin position="208"/>
        <end position="238"/>
    </location>
</feature>
<keyword evidence="5" id="KW-0539">Nucleus</keyword>
<organism evidence="8 9">
    <name type="scientific">Cerrena zonata</name>
    <dbReference type="NCBI Taxonomy" id="2478898"/>
    <lineage>
        <taxon>Eukaryota</taxon>
        <taxon>Fungi</taxon>
        <taxon>Dikarya</taxon>
        <taxon>Basidiomycota</taxon>
        <taxon>Agaricomycotina</taxon>
        <taxon>Agaricomycetes</taxon>
        <taxon>Polyporales</taxon>
        <taxon>Cerrenaceae</taxon>
        <taxon>Cerrena</taxon>
    </lineage>
</organism>
<comment type="caution">
    <text evidence="8">The sequence shown here is derived from an EMBL/GenBank/DDBJ whole genome shotgun (WGS) entry which is preliminary data.</text>
</comment>
<keyword evidence="2" id="KW-0479">Metal-binding</keyword>
<dbReference type="Pfam" id="PF00172">
    <property type="entry name" value="Zn_clus"/>
    <property type="match status" value="1"/>
</dbReference>
<dbReference type="Gene3D" id="4.10.240.10">
    <property type="entry name" value="Zn(2)-C6 fungal-type DNA-binding domain"/>
    <property type="match status" value="1"/>
</dbReference>
<dbReference type="SMART" id="SM00066">
    <property type="entry name" value="GAL4"/>
    <property type="match status" value="1"/>
</dbReference>
<comment type="subcellular location">
    <subcellularLocation>
        <location evidence="1">Nucleus</location>
    </subcellularLocation>
</comment>
<keyword evidence="3" id="KW-0805">Transcription regulation</keyword>
<dbReference type="PANTHER" id="PTHR47338">
    <property type="entry name" value="ZN(II)2CYS6 TRANSCRIPTION FACTOR (EUROFUNG)-RELATED"/>
    <property type="match status" value="1"/>
</dbReference>
<dbReference type="SUPFAM" id="SSF57701">
    <property type="entry name" value="Zn2/Cys6 DNA-binding domain"/>
    <property type="match status" value="1"/>
</dbReference>
<evidence type="ECO:0000256" key="1">
    <source>
        <dbReference type="ARBA" id="ARBA00004123"/>
    </source>
</evidence>
<evidence type="ECO:0000259" key="7">
    <source>
        <dbReference type="PROSITE" id="PS50048"/>
    </source>
</evidence>
<dbReference type="EMBL" id="JASBNA010000004">
    <property type="protein sequence ID" value="KAK7692152.1"/>
    <property type="molecule type" value="Genomic_DNA"/>
</dbReference>
<sequence>MVTALHGDLYTPFPHSQIIEEGFQSSEEGSDLHSPIFEVPYPQDARYHLGHLSVPDVTTSPYPPPPFNARYDLSVQIPDSHLLETLQDPNSVAVRQHLLPQPSHSDYGLQQQAVLNLGQTGRSMLSSLSPSEDFAFNLPQSSLSGPQLSLSQEPFPSASSRAKLTIPSPELNQQQPTSAKSKAASTTSGGSATSSRQPRREASTTVIACRQCRARKIRCDSTRPVCNNCTRRNNECEYDAVPKRRGPDKRPGTRQRSCKKRPLDDEAAGPQAKKKRKMSGDHEGSLISFDVKENVTGDTKRSLPIRLNPDDTTGLQLAQRAHLDFETRQLAPDAIYPKEDHWPSIRRCPVYIDSLGPTLNKSFTRPIDVNMNRHGEHERQDVIPLSPTFLYTRQTWWDDLLNTYAPTPEQSMNDILADLSALLNSSSYWLFFINPAVFFDDIQDDHRRSQMQPSLVLSALALATLMKSSEIEHSTAGRTRALYLRDMAQATLEEACTAQSVDFTLAEAALILALFESSSHPKYSSERAKNALEFMDRIIMTLSLTFTDTHDPDVSRYAPHGVPMVHIPQPLNKTCQCLDPSTNLELQSGFSFTFNPPWGTDWTLEEIRREECRRICWSALTLVSSHTSQCAAFHEEPLQLQLAEPSNYALLFPGEVHERSVPNQIPGQSPKDSIWALYCRSMLLWNSCMRQRDDSWSTEERANFAVNAWQEIQAVQEALDYHTCNLETALIYVCREYLYNTRMTITYELRRLSDLDSVIGSVFNRRQAQEWLHYQDQIATRVKASVLQLGQAPSGHLLSKRPFQTTWFASQVAICLALWNYDQRLINALDLAKSFLIPLDALNALWPSPVQRHRRDELRVQVEHACRAANVTPPLDPHLTLPPLLQESFRLPPPATPSP</sequence>
<feature type="region of interest" description="Disordered" evidence="6">
    <location>
        <begin position="240"/>
        <end position="291"/>
    </location>
</feature>